<feature type="compositionally biased region" description="Basic and acidic residues" evidence="1">
    <location>
        <begin position="88"/>
        <end position="103"/>
    </location>
</feature>
<evidence type="ECO:0000313" key="3">
    <source>
        <dbReference type="Proteomes" id="UP001066276"/>
    </source>
</evidence>
<reference evidence="2" key="1">
    <citation type="journal article" date="2022" name="bioRxiv">
        <title>Sequencing and chromosome-scale assembly of the giantPleurodeles waltlgenome.</title>
        <authorList>
            <person name="Brown T."/>
            <person name="Elewa A."/>
            <person name="Iarovenko S."/>
            <person name="Subramanian E."/>
            <person name="Araus A.J."/>
            <person name="Petzold A."/>
            <person name="Susuki M."/>
            <person name="Suzuki K.-i.T."/>
            <person name="Hayashi T."/>
            <person name="Toyoda A."/>
            <person name="Oliveira C."/>
            <person name="Osipova E."/>
            <person name="Leigh N.D."/>
            <person name="Simon A."/>
            <person name="Yun M.H."/>
        </authorList>
    </citation>
    <scope>NUCLEOTIDE SEQUENCE</scope>
    <source>
        <strain evidence="2">20211129_DDA</strain>
        <tissue evidence="2">Liver</tissue>
    </source>
</reference>
<feature type="compositionally biased region" description="Basic and acidic residues" evidence="1">
    <location>
        <begin position="196"/>
        <end position="205"/>
    </location>
</feature>
<proteinExistence type="predicted"/>
<organism evidence="2 3">
    <name type="scientific">Pleurodeles waltl</name>
    <name type="common">Iberian ribbed newt</name>
    <dbReference type="NCBI Taxonomy" id="8319"/>
    <lineage>
        <taxon>Eukaryota</taxon>
        <taxon>Metazoa</taxon>
        <taxon>Chordata</taxon>
        <taxon>Craniata</taxon>
        <taxon>Vertebrata</taxon>
        <taxon>Euteleostomi</taxon>
        <taxon>Amphibia</taxon>
        <taxon>Batrachia</taxon>
        <taxon>Caudata</taxon>
        <taxon>Salamandroidea</taxon>
        <taxon>Salamandridae</taxon>
        <taxon>Pleurodelinae</taxon>
        <taxon>Pleurodeles</taxon>
    </lineage>
</organism>
<dbReference type="Proteomes" id="UP001066276">
    <property type="component" value="Chromosome 4_2"/>
</dbReference>
<name>A0AAV7S8H7_PLEWA</name>
<protein>
    <submittedName>
        <fullName evidence="2">Uncharacterized protein</fullName>
    </submittedName>
</protein>
<feature type="region of interest" description="Disordered" evidence="1">
    <location>
        <begin position="1"/>
        <end position="157"/>
    </location>
</feature>
<feature type="region of interest" description="Disordered" evidence="1">
    <location>
        <begin position="186"/>
        <end position="205"/>
    </location>
</feature>
<dbReference type="EMBL" id="JANPWB010000008">
    <property type="protein sequence ID" value="KAJ1161256.1"/>
    <property type="molecule type" value="Genomic_DNA"/>
</dbReference>
<comment type="caution">
    <text evidence="2">The sequence shown here is derived from an EMBL/GenBank/DDBJ whole genome shotgun (WGS) entry which is preliminary data.</text>
</comment>
<evidence type="ECO:0000313" key="2">
    <source>
        <dbReference type="EMBL" id="KAJ1161256.1"/>
    </source>
</evidence>
<evidence type="ECO:0000256" key="1">
    <source>
        <dbReference type="SAM" id="MobiDB-lite"/>
    </source>
</evidence>
<dbReference type="AlphaFoldDB" id="A0AAV7S8H7"/>
<accession>A0AAV7S8H7</accession>
<feature type="compositionally biased region" description="Polar residues" evidence="1">
    <location>
        <begin position="1"/>
        <end position="10"/>
    </location>
</feature>
<sequence length="205" mass="22903">MLRPDASSSRLPLPERREALQVRRSPRTLLKAGEAADRQTASSRLSDNPAPGAQDSGPVFRSCYGVDAAPRCHSNGDTGNRLGNPDIRVPDGKEKEDGLGPRDAEEETNAVGIQSTEDEKTKEPGGNENREDTLVKKNRPTSGREDSRRARPPRPRMDVANQDFYIYTTRLTFISIPLLRCVWEPRRQPSPVKRAPGKEREETLY</sequence>
<keyword evidence="3" id="KW-1185">Reference proteome</keyword>
<gene>
    <name evidence="2" type="ORF">NDU88_001743</name>
</gene>
<feature type="compositionally biased region" description="Basic and acidic residues" evidence="1">
    <location>
        <begin position="117"/>
        <end position="135"/>
    </location>
</feature>